<evidence type="ECO:0000256" key="1">
    <source>
        <dbReference type="SAM" id="Phobius"/>
    </source>
</evidence>
<accession>A0A8J3QP65</accession>
<evidence type="ECO:0000313" key="3">
    <source>
        <dbReference type="Proteomes" id="UP000642748"/>
    </source>
</evidence>
<dbReference type="SUPFAM" id="SSF48452">
    <property type="entry name" value="TPR-like"/>
    <property type="match status" value="1"/>
</dbReference>
<keyword evidence="3" id="KW-1185">Reference proteome</keyword>
<dbReference type="InterPro" id="IPR011990">
    <property type="entry name" value="TPR-like_helical_dom_sf"/>
</dbReference>
<gene>
    <name evidence="2" type="ORF">Raf01_13640</name>
</gene>
<name>A0A8J3QP65_9ACTN</name>
<dbReference type="AlphaFoldDB" id="A0A8J3QP65"/>
<dbReference type="RefSeq" id="WP_203916870.1">
    <property type="nucleotide sequence ID" value="NZ_BONZ01000013.1"/>
</dbReference>
<dbReference type="Gene3D" id="1.25.40.10">
    <property type="entry name" value="Tetratricopeptide repeat domain"/>
    <property type="match status" value="1"/>
</dbReference>
<dbReference type="Pfam" id="PF20225">
    <property type="entry name" value="DUF6584"/>
    <property type="match status" value="1"/>
</dbReference>
<evidence type="ECO:0000313" key="2">
    <source>
        <dbReference type="EMBL" id="GIH13192.1"/>
    </source>
</evidence>
<dbReference type="InterPro" id="IPR046491">
    <property type="entry name" value="DUF6584"/>
</dbReference>
<protein>
    <submittedName>
        <fullName evidence="2">Uncharacterized protein</fullName>
    </submittedName>
</protein>
<keyword evidence="1" id="KW-1133">Transmembrane helix</keyword>
<organism evidence="2 3">
    <name type="scientific">Rugosimonospora africana</name>
    <dbReference type="NCBI Taxonomy" id="556532"/>
    <lineage>
        <taxon>Bacteria</taxon>
        <taxon>Bacillati</taxon>
        <taxon>Actinomycetota</taxon>
        <taxon>Actinomycetes</taxon>
        <taxon>Micromonosporales</taxon>
        <taxon>Micromonosporaceae</taxon>
        <taxon>Rugosimonospora</taxon>
    </lineage>
</organism>
<keyword evidence="1" id="KW-0472">Membrane</keyword>
<keyword evidence="1" id="KW-0812">Transmembrane</keyword>
<dbReference type="Proteomes" id="UP000642748">
    <property type="component" value="Unassembled WGS sequence"/>
</dbReference>
<comment type="caution">
    <text evidence="2">The sequence shown here is derived from an EMBL/GenBank/DDBJ whole genome shotgun (WGS) entry which is preliminary data.</text>
</comment>
<dbReference type="EMBL" id="BONZ01000013">
    <property type="protein sequence ID" value="GIH13192.1"/>
    <property type="molecule type" value="Genomic_DNA"/>
</dbReference>
<reference evidence="2" key="1">
    <citation type="submission" date="2021-01" db="EMBL/GenBank/DDBJ databases">
        <title>Whole genome shotgun sequence of Rugosimonospora africana NBRC 104875.</title>
        <authorList>
            <person name="Komaki H."/>
            <person name="Tamura T."/>
        </authorList>
    </citation>
    <scope>NUCLEOTIDE SEQUENCE</scope>
    <source>
        <strain evidence="2">NBRC 104875</strain>
    </source>
</reference>
<feature type="transmembrane region" description="Helical" evidence="1">
    <location>
        <begin position="135"/>
        <end position="159"/>
    </location>
</feature>
<proteinExistence type="predicted"/>
<sequence length="160" mass="17753">MAKADVFDRVAADLADGRTQPAIQRLGSLVATHPTDLDLRRRLASVHRMTGNRIEAGRWSYLYADADPEEIQAFERAFPSPAVRLRKLRWPARNGYAATEFARRRLTELAEAAAITGSPDARTRMARVLLRRRRYAIGATVAALPFAVLGAVTVVQWIVG</sequence>